<evidence type="ECO:0000256" key="6">
    <source>
        <dbReference type="SAM" id="MobiDB-lite"/>
    </source>
</evidence>
<dbReference type="GO" id="GO:0016746">
    <property type="term" value="F:acyltransferase activity"/>
    <property type="evidence" value="ECO:0007669"/>
    <property type="project" value="UniProtKB-KW"/>
</dbReference>
<comment type="similarity">
    <text evidence="3">Belongs to the acetyltransferase YopJ family.</text>
</comment>
<proteinExistence type="inferred from homology"/>
<protein>
    <submittedName>
        <fullName evidence="7">Uncharacterized protein</fullName>
    </submittedName>
</protein>
<keyword evidence="2" id="KW-0012">Acyltransferase</keyword>
<comment type="caution">
    <text evidence="7">The sequence shown here is derived from an EMBL/GenBank/DDBJ whole genome shotgun (WGS) entry which is preliminary data.</text>
</comment>
<feature type="region of interest" description="Disordered" evidence="6">
    <location>
        <begin position="1"/>
        <end position="22"/>
    </location>
</feature>
<dbReference type="Proteomes" id="UP000033618">
    <property type="component" value="Unassembled WGS sequence"/>
</dbReference>
<dbReference type="AlphaFoldDB" id="A0A0F5JZ22"/>
<evidence type="ECO:0000313" key="8">
    <source>
        <dbReference type="Proteomes" id="UP000033618"/>
    </source>
</evidence>
<dbReference type="InterPro" id="IPR005083">
    <property type="entry name" value="YopJ-like"/>
</dbReference>
<comment type="catalytic activity">
    <reaction evidence="4">
        <text>L-threonyl-[protein] + acetyl-CoA = O-acetyl-L-threonyl-[protein] + CoA</text>
        <dbReference type="Rhea" id="RHEA:65340"/>
        <dbReference type="Rhea" id="RHEA-COMP:11060"/>
        <dbReference type="Rhea" id="RHEA-COMP:16780"/>
        <dbReference type="ChEBI" id="CHEBI:30013"/>
        <dbReference type="ChEBI" id="CHEBI:57287"/>
        <dbReference type="ChEBI" id="CHEBI:57288"/>
        <dbReference type="ChEBI" id="CHEBI:141025"/>
    </reaction>
    <physiologicalReaction direction="left-to-right" evidence="4">
        <dbReference type="Rhea" id="RHEA:65341"/>
    </physiologicalReaction>
</comment>
<keyword evidence="1" id="KW-0808">Transferase</keyword>
<name>A0A0F5JZ22_9BURK</name>
<gene>
    <name evidence="7" type="ORF">WM40_13720</name>
</gene>
<comment type="catalytic activity">
    <reaction evidence="5">
        <text>L-seryl-[protein] + acetyl-CoA = O-acetyl-L-seryl-[protein] + CoA</text>
        <dbReference type="Rhea" id="RHEA:59392"/>
        <dbReference type="Rhea" id="RHEA-COMP:9863"/>
        <dbReference type="Rhea" id="RHEA-COMP:15352"/>
        <dbReference type="ChEBI" id="CHEBI:29999"/>
        <dbReference type="ChEBI" id="CHEBI:57287"/>
        <dbReference type="ChEBI" id="CHEBI:57288"/>
        <dbReference type="ChEBI" id="CHEBI:141128"/>
    </reaction>
    <physiologicalReaction direction="left-to-right" evidence="5">
        <dbReference type="Rhea" id="RHEA:59393"/>
    </physiologicalReaction>
</comment>
<evidence type="ECO:0000256" key="5">
    <source>
        <dbReference type="ARBA" id="ARBA00048662"/>
    </source>
</evidence>
<evidence type="ECO:0000256" key="1">
    <source>
        <dbReference type="ARBA" id="ARBA00022679"/>
    </source>
</evidence>
<evidence type="ECO:0000256" key="3">
    <source>
        <dbReference type="ARBA" id="ARBA00023785"/>
    </source>
</evidence>
<sequence length="234" mass="26595">MTGREAPLDDVHGTPTRSDEQAAHEILKRIERSLETHRPIDFQNNSLDRAVLPADDVAEVVQHEWLSPMHTMGLPTAAIYHDFFGATLLDAFDAIAALHRCVIAMGLQKPRQDYAMFCLFLARKMTSEQTARWHRENLDAPASCMDWPTVVKAEALNLPSAFYKHASSLRQIGAISADRRDGVVVNKRNESRMMRGGKYMTPRSDDPSRNHKASILHKRWDYVRRALRTLPVQP</sequence>
<dbReference type="Pfam" id="PF03421">
    <property type="entry name" value="Acetyltransf_14"/>
    <property type="match status" value="1"/>
</dbReference>
<keyword evidence="8" id="KW-1185">Reference proteome</keyword>
<accession>A0A0F5JZ22</accession>
<dbReference type="EMBL" id="LAQU01000013">
    <property type="protein sequence ID" value="KKB63063.1"/>
    <property type="molecule type" value="Genomic_DNA"/>
</dbReference>
<evidence type="ECO:0000256" key="2">
    <source>
        <dbReference type="ARBA" id="ARBA00023315"/>
    </source>
</evidence>
<evidence type="ECO:0000313" key="7">
    <source>
        <dbReference type="EMBL" id="KKB63063.1"/>
    </source>
</evidence>
<dbReference type="PATRIC" id="fig|28092.6.peg.3231"/>
<dbReference type="RefSeq" id="WP_046153110.1">
    <property type="nucleotide sequence ID" value="NZ_CADFGU010000006.1"/>
</dbReference>
<organism evidence="7 8">
    <name type="scientific">Robbsia andropogonis</name>
    <dbReference type="NCBI Taxonomy" id="28092"/>
    <lineage>
        <taxon>Bacteria</taxon>
        <taxon>Pseudomonadati</taxon>
        <taxon>Pseudomonadota</taxon>
        <taxon>Betaproteobacteria</taxon>
        <taxon>Burkholderiales</taxon>
        <taxon>Burkholderiaceae</taxon>
        <taxon>Robbsia</taxon>
    </lineage>
</organism>
<reference evidence="7 8" key="1">
    <citation type="submission" date="2015-03" db="EMBL/GenBank/DDBJ databases">
        <title>Draft Genome Sequence of Burkholderia andropogonis type strain ICMP2807, isolated from Sorghum bicolor.</title>
        <authorList>
            <person name="Lopes-Santos L."/>
            <person name="Castro D.B."/>
            <person name="Ottoboni L.M."/>
            <person name="Park D."/>
            <person name="Weirc B.S."/>
            <person name="Destefano S.A."/>
        </authorList>
    </citation>
    <scope>NUCLEOTIDE SEQUENCE [LARGE SCALE GENOMIC DNA]</scope>
    <source>
        <strain evidence="7 8">ICMP2807</strain>
    </source>
</reference>
<evidence type="ECO:0000256" key="4">
    <source>
        <dbReference type="ARBA" id="ARBA00048364"/>
    </source>
</evidence>